<sequence length="124" mass="13924">MRLEACEQMLGEGRAKFLSSVNYQKFDLAIGHFHDFCPVAMAHAAGVPRVLFPKSKNLWNIGQQVSVLLLNGERFLDFPRPLPTFILNLGSLASKQQKFGKKIILDPDIESIYSKKESKGGYLL</sequence>
<proteinExistence type="predicted"/>
<reference evidence="2" key="1">
    <citation type="submission" date="2016-11" db="UniProtKB">
        <authorList>
            <consortium name="WormBaseParasite"/>
        </authorList>
    </citation>
    <scope>IDENTIFICATION</scope>
</reference>
<dbReference type="Proteomes" id="UP000095281">
    <property type="component" value="Unplaced"/>
</dbReference>
<dbReference type="WBParaSite" id="MhA1_Contig634.frz3.fgene1">
    <property type="protein sequence ID" value="MhA1_Contig634.frz3.fgene1"/>
    <property type="gene ID" value="MhA1_Contig634.frz3.fgene1"/>
</dbReference>
<dbReference type="SUPFAM" id="SSF53756">
    <property type="entry name" value="UDP-Glycosyltransferase/glycogen phosphorylase"/>
    <property type="match status" value="1"/>
</dbReference>
<accession>A0A1I8BU62</accession>
<keyword evidence="1" id="KW-1185">Reference proteome</keyword>
<organism evidence="1 2">
    <name type="scientific">Meloidogyne hapla</name>
    <name type="common">Root-knot nematode worm</name>
    <dbReference type="NCBI Taxonomy" id="6305"/>
    <lineage>
        <taxon>Eukaryota</taxon>
        <taxon>Metazoa</taxon>
        <taxon>Ecdysozoa</taxon>
        <taxon>Nematoda</taxon>
        <taxon>Chromadorea</taxon>
        <taxon>Rhabditida</taxon>
        <taxon>Tylenchina</taxon>
        <taxon>Tylenchomorpha</taxon>
        <taxon>Tylenchoidea</taxon>
        <taxon>Meloidogynidae</taxon>
        <taxon>Meloidogyninae</taxon>
        <taxon>Meloidogyne</taxon>
    </lineage>
</organism>
<evidence type="ECO:0000313" key="2">
    <source>
        <dbReference type="WBParaSite" id="MhA1_Contig634.frz3.fgene1"/>
    </source>
</evidence>
<dbReference type="AlphaFoldDB" id="A0A1I8BU62"/>
<name>A0A1I8BU62_MELHA</name>
<evidence type="ECO:0000313" key="1">
    <source>
        <dbReference type="Proteomes" id="UP000095281"/>
    </source>
</evidence>
<protein>
    <submittedName>
        <fullName evidence="2">Glucuronosyltransferase</fullName>
    </submittedName>
</protein>